<dbReference type="EMBL" id="NISI01000001">
    <property type="protein sequence ID" value="OWR05896.1"/>
    <property type="molecule type" value="Genomic_DNA"/>
</dbReference>
<evidence type="ECO:0000313" key="2">
    <source>
        <dbReference type="EMBL" id="OWR05896.1"/>
    </source>
</evidence>
<protein>
    <submittedName>
        <fullName evidence="2">Phosphoribosyltransferase</fullName>
    </submittedName>
</protein>
<dbReference type="OrthoDB" id="9793412at2"/>
<dbReference type="PANTHER" id="PTHR47505">
    <property type="entry name" value="DNA UTILIZATION PROTEIN YHGH"/>
    <property type="match status" value="1"/>
</dbReference>
<organism evidence="2 3">
    <name type="scientific">Roseateles puraquae</name>
    <dbReference type="NCBI Taxonomy" id="431059"/>
    <lineage>
        <taxon>Bacteria</taxon>
        <taxon>Pseudomonadati</taxon>
        <taxon>Pseudomonadota</taxon>
        <taxon>Betaproteobacteria</taxon>
        <taxon>Burkholderiales</taxon>
        <taxon>Sphaerotilaceae</taxon>
        <taxon>Roseateles</taxon>
    </lineage>
</organism>
<dbReference type="RefSeq" id="WP_088482099.1">
    <property type="nucleotide sequence ID" value="NZ_NISI01000001.1"/>
</dbReference>
<keyword evidence="2" id="KW-0328">Glycosyltransferase</keyword>
<dbReference type="Proteomes" id="UP000197446">
    <property type="component" value="Unassembled WGS sequence"/>
</dbReference>
<dbReference type="AlphaFoldDB" id="A0A254ND65"/>
<comment type="caution">
    <text evidence="2">The sequence shown here is derived from an EMBL/GenBank/DDBJ whole genome shotgun (WGS) entry which is preliminary data.</text>
</comment>
<evidence type="ECO:0000256" key="1">
    <source>
        <dbReference type="ARBA" id="ARBA00008007"/>
    </source>
</evidence>
<dbReference type="GO" id="GO:0016757">
    <property type="term" value="F:glycosyltransferase activity"/>
    <property type="evidence" value="ECO:0007669"/>
    <property type="project" value="UniProtKB-KW"/>
</dbReference>
<dbReference type="InterPro" id="IPR000836">
    <property type="entry name" value="PRTase_dom"/>
</dbReference>
<name>A0A254ND65_9BURK</name>
<dbReference type="PANTHER" id="PTHR47505:SF1">
    <property type="entry name" value="DNA UTILIZATION PROTEIN YHGH"/>
    <property type="match status" value="1"/>
</dbReference>
<dbReference type="CDD" id="cd06223">
    <property type="entry name" value="PRTases_typeI"/>
    <property type="match status" value="1"/>
</dbReference>
<keyword evidence="2" id="KW-0808">Transferase</keyword>
<dbReference type="InterPro" id="IPR029057">
    <property type="entry name" value="PRTase-like"/>
</dbReference>
<reference evidence="2 3" key="1">
    <citation type="journal article" date="2007" name="Int. J. Syst. Evol. Microbiol.">
        <title>Description of Pelomonas aquatica sp. nov. and Pelomonas puraquae sp. nov., isolated from industrial and haemodialysis water.</title>
        <authorList>
            <person name="Gomila M."/>
            <person name="Bowien B."/>
            <person name="Falsen E."/>
            <person name="Moore E.R."/>
            <person name="Lalucat J."/>
        </authorList>
    </citation>
    <scope>NUCLEOTIDE SEQUENCE [LARGE SCALE GENOMIC DNA]</scope>
    <source>
        <strain evidence="2 3">CCUG 52769</strain>
    </source>
</reference>
<evidence type="ECO:0000313" key="3">
    <source>
        <dbReference type="Proteomes" id="UP000197446"/>
    </source>
</evidence>
<proteinExistence type="inferred from homology"/>
<keyword evidence="3" id="KW-1185">Reference proteome</keyword>
<dbReference type="Gene3D" id="3.40.50.2020">
    <property type="match status" value="1"/>
</dbReference>
<dbReference type="InterPro" id="IPR051910">
    <property type="entry name" value="ComF/GntX_DNA_util-trans"/>
</dbReference>
<dbReference type="SUPFAM" id="SSF53271">
    <property type="entry name" value="PRTase-like"/>
    <property type="match status" value="1"/>
</dbReference>
<gene>
    <name evidence="2" type="ORF">CDO81_05500</name>
</gene>
<sequence length="251" mass="28190">MPDRSLPAHKPALVEKVLLRCAGQCAVCRAWSHQTICESCLALYARPQPRCWTCAARLPLELLGRPQPQCGRCLREPPPLDRTIAALDYSFPWDGLLQHFKYHQALELRESLLERLNIALNAADVTEPDWLLPVPISAERLRERGYNQSYELARALARRRGLRCEPELLLRLRHNERQAGLKLDQRAANVRGVFAVEPLRANRLRGTSVALLDDVMTSGSTLYELAGTLLQAGVMSVQAWVVARTPEPGDC</sequence>
<comment type="similarity">
    <text evidence="1">Belongs to the ComF/GntX family.</text>
</comment>
<accession>A0A254ND65</accession>